<name>A0A3J0P6E9_SALER</name>
<dbReference type="InterPro" id="IPR010373">
    <property type="entry name" value="DUF968"/>
</dbReference>
<dbReference type="Proteomes" id="UP000839513">
    <property type="component" value="Unassembled WGS sequence"/>
</dbReference>
<accession>A0A3J0P6E9</accession>
<comment type="caution">
    <text evidence="1">The sequence shown here is derived from an EMBL/GenBank/DDBJ whole genome shotgun (WGS) entry which is preliminary data.</text>
</comment>
<protein>
    <submittedName>
        <fullName evidence="1">DUF968 domain-containing protein</fullName>
    </submittedName>
</protein>
<dbReference type="AlphaFoldDB" id="A0A3J0P6E9"/>
<proteinExistence type="predicted"/>
<sequence length="52" mass="5644">MLVIPLCRLCHDTLHADVKGWEEKNGSQLLWLVRTLSRATGIGAITAAGAKQ</sequence>
<dbReference type="Pfam" id="PF06147">
    <property type="entry name" value="DUF968"/>
    <property type="match status" value="1"/>
</dbReference>
<evidence type="ECO:0000313" key="1">
    <source>
        <dbReference type="EMBL" id="MHS97316.1"/>
    </source>
</evidence>
<dbReference type="EMBL" id="RNUA01000011">
    <property type="protein sequence ID" value="MHS97316.1"/>
    <property type="molecule type" value="Genomic_DNA"/>
</dbReference>
<gene>
    <name evidence="1" type="ORF">EEN88_05400</name>
</gene>
<organism evidence="1">
    <name type="scientific">Salmonella enterica</name>
    <name type="common">Salmonella choleraesuis</name>
    <dbReference type="NCBI Taxonomy" id="28901"/>
    <lineage>
        <taxon>Bacteria</taxon>
        <taxon>Pseudomonadati</taxon>
        <taxon>Pseudomonadota</taxon>
        <taxon>Gammaproteobacteria</taxon>
        <taxon>Enterobacterales</taxon>
        <taxon>Enterobacteriaceae</taxon>
        <taxon>Salmonella</taxon>
    </lineage>
</organism>
<reference evidence="1" key="1">
    <citation type="submission" date="2018-11" db="EMBL/GenBank/DDBJ databases">
        <authorList>
            <consortium name="PulseNet: The National Subtyping Network for Foodborne Disease Surveillance"/>
            <person name="Tarr C.L."/>
            <person name="Trees E."/>
            <person name="Katz L.S."/>
            <person name="Carleton-Romer H.A."/>
            <person name="Stroika S."/>
            <person name="Kucerova Z."/>
            <person name="Roache K.F."/>
            <person name="Sabol A.L."/>
            <person name="Besser J."/>
            <person name="Gerner-Smidt P."/>
        </authorList>
    </citation>
    <scope>NUCLEOTIDE SEQUENCE [LARGE SCALE GENOMIC DNA]</scope>
    <source>
        <strain evidence="1">PNUSAS059687</strain>
    </source>
</reference>